<accession>T1ANR2</accession>
<feature type="non-terminal residue" evidence="3">
    <location>
        <position position="1"/>
    </location>
</feature>
<comment type="caution">
    <text evidence="3">The sequence shown here is derived from an EMBL/GenBank/DDBJ whole genome shotgun (WGS) entry which is preliminary data.</text>
</comment>
<dbReference type="GO" id="GO:0004750">
    <property type="term" value="F:D-ribulose-phosphate 3-epimerase activity"/>
    <property type="evidence" value="ECO:0007669"/>
    <property type="project" value="UniProtKB-EC"/>
</dbReference>
<keyword evidence="1" id="KW-0479">Metal-binding</keyword>
<dbReference type="EMBL" id="AUZZ01007053">
    <property type="protein sequence ID" value="EQD43710.1"/>
    <property type="molecule type" value="Genomic_DNA"/>
</dbReference>
<dbReference type="Pfam" id="PF00834">
    <property type="entry name" value="Ribul_P_3_epim"/>
    <property type="match status" value="1"/>
</dbReference>
<reference evidence="3" key="1">
    <citation type="submission" date="2013-08" db="EMBL/GenBank/DDBJ databases">
        <authorList>
            <person name="Mendez C."/>
            <person name="Richter M."/>
            <person name="Ferrer M."/>
            <person name="Sanchez J."/>
        </authorList>
    </citation>
    <scope>NUCLEOTIDE SEQUENCE</scope>
</reference>
<dbReference type="InterPro" id="IPR011060">
    <property type="entry name" value="RibuloseP-bd_barrel"/>
</dbReference>
<sequence length="134" mass="14598">AGADLPLIHVESPVNTGILLKNITREGSRYGIVINSETPFEKVLPFLEDAALLLIMSVHPGFSGQSFIQDSVYKIREARSYIDEHKLKALIEVDGGINLDTAKICKEAGADVVVSASYIFSGNVTERVRLLAQL</sequence>
<dbReference type="GO" id="GO:0046872">
    <property type="term" value="F:metal ion binding"/>
    <property type="evidence" value="ECO:0007669"/>
    <property type="project" value="UniProtKB-KW"/>
</dbReference>
<protein>
    <submittedName>
        <fullName evidence="3">Ribulose-phosphate 3-epimerase</fullName>
        <ecNumber evidence="3">5.1.3.1</ecNumber>
    </submittedName>
</protein>
<dbReference type="EC" id="5.1.3.1" evidence="3"/>
<dbReference type="InterPro" id="IPR000056">
    <property type="entry name" value="Ribul_P_3_epim-like"/>
</dbReference>
<keyword evidence="2 3" id="KW-0413">Isomerase</keyword>
<dbReference type="AlphaFoldDB" id="T1ANR2"/>
<dbReference type="PROSITE" id="PS01086">
    <property type="entry name" value="RIBUL_P_3_EPIMER_2"/>
    <property type="match status" value="1"/>
</dbReference>
<evidence type="ECO:0000313" key="3">
    <source>
        <dbReference type="EMBL" id="EQD43710.1"/>
    </source>
</evidence>
<evidence type="ECO:0000256" key="1">
    <source>
        <dbReference type="ARBA" id="ARBA00022723"/>
    </source>
</evidence>
<dbReference type="GO" id="GO:0005975">
    <property type="term" value="P:carbohydrate metabolic process"/>
    <property type="evidence" value="ECO:0007669"/>
    <property type="project" value="InterPro"/>
</dbReference>
<name>T1ANR2_9ZZZZ</name>
<dbReference type="Gene3D" id="3.20.20.70">
    <property type="entry name" value="Aldolase class I"/>
    <property type="match status" value="1"/>
</dbReference>
<organism evidence="3">
    <name type="scientific">mine drainage metagenome</name>
    <dbReference type="NCBI Taxonomy" id="410659"/>
    <lineage>
        <taxon>unclassified sequences</taxon>
        <taxon>metagenomes</taxon>
        <taxon>ecological metagenomes</taxon>
    </lineage>
</organism>
<dbReference type="InterPro" id="IPR013785">
    <property type="entry name" value="Aldolase_TIM"/>
</dbReference>
<evidence type="ECO:0000256" key="2">
    <source>
        <dbReference type="ARBA" id="ARBA00023235"/>
    </source>
</evidence>
<dbReference type="SUPFAM" id="SSF51366">
    <property type="entry name" value="Ribulose-phoshate binding barrel"/>
    <property type="match status" value="1"/>
</dbReference>
<dbReference type="PANTHER" id="PTHR11749">
    <property type="entry name" value="RIBULOSE-5-PHOSPHATE-3-EPIMERASE"/>
    <property type="match status" value="1"/>
</dbReference>
<proteinExistence type="predicted"/>
<gene>
    <name evidence="3" type="ORF">B2A_09757</name>
</gene>
<reference evidence="3" key="2">
    <citation type="journal article" date="2014" name="ISME J.">
        <title>Microbial stratification in low pH oxic and suboxic macroscopic growths along an acid mine drainage.</title>
        <authorList>
            <person name="Mendez-Garcia C."/>
            <person name="Mesa V."/>
            <person name="Sprenger R.R."/>
            <person name="Richter M."/>
            <person name="Diez M.S."/>
            <person name="Solano J."/>
            <person name="Bargiela R."/>
            <person name="Golyshina O.V."/>
            <person name="Manteca A."/>
            <person name="Ramos J.L."/>
            <person name="Gallego J.R."/>
            <person name="Llorente I."/>
            <person name="Martins Dos Santos V.A."/>
            <person name="Jensen O.N."/>
            <person name="Pelaez A.I."/>
            <person name="Sanchez J."/>
            <person name="Ferrer M."/>
        </authorList>
    </citation>
    <scope>NUCLEOTIDE SEQUENCE</scope>
</reference>